<keyword evidence="2" id="KW-0732">Signal</keyword>
<evidence type="ECO:0000313" key="4">
    <source>
        <dbReference type="Proteomes" id="UP000000311"/>
    </source>
</evidence>
<feature type="signal peptide" evidence="2">
    <location>
        <begin position="1"/>
        <end position="26"/>
    </location>
</feature>
<protein>
    <submittedName>
        <fullName evidence="3">Uncharacterized protein</fullName>
    </submittedName>
</protein>
<keyword evidence="4" id="KW-1185">Reference proteome</keyword>
<feature type="chain" id="PRO_5003157640" evidence="2">
    <location>
        <begin position="27"/>
        <end position="433"/>
    </location>
</feature>
<gene>
    <name evidence="3" type="ORF">EAG_15728</name>
</gene>
<accession>E2AXB9</accession>
<evidence type="ECO:0000313" key="3">
    <source>
        <dbReference type="EMBL" id="EFN61899.1"/>
    </source>
</evidence>
<feature type="region of interest" description="Disordered" evidence="1">
    <location>
        <begin position="181"/>
        <end position="207"/>
    </location>
</feature>
<dbReference type="AlphaFoldDB" id="E2AXB9"/>
<dbReference type="Proteomes" id="UP000000311">
    <property type="component" value="Unassembled WGS sequence"/>
</dbReference>
<dbReference type="InParanoid" id="E2AXB9"/>
<evidence type="ECO:0000256" key="2">
    <source>
        <dbReference type="SAM" id="SignalP"/>
    </source>
</evidence>
<evidence type="ECO:0000256" key="1">
    <source>
        <dbReference type="SAM" id="MobiDB-lite"/>
    </source>
</evidence>
<sequence>MASRLPGWLISWLVGRLLSSRHLIFAEDWPIGRSNDRRMPIDRISCLKDAYLCTNDIIFVIATYKTRDKVLKIVKDMYDAVGIRRSCRRLALAASWQNTILRSADLLLLFARYIRPTRAPFLPLIFVLFLPAHETPREIITNQAMRHGKTLRYYHRNYSTPVTPDETSNALNRAIWGQQQKLKSRSISQTSPRRKLNSTLPSPHVTSSDLRASYSHFDRRFSFGTRRDLAWPPGAIGSLWIKPSIIHDRRSNACGILLQQIILACILRSMNIEFSMNIKFRGALDSCKTAASESTSVGLVSKNNQLGVDYFSNMGHASESTEEEPREEKRLILRRFEFSMHAFGSLGRFRGNVVGNSVNHLNSHLKLKNLLSELSDWDLSPARRYSIKEEVRLFIMKRIYCRNSKCSILVKNIKLKQKFGLLQELTSLHIRRM</sequence>
<proteinExistence type="predicted"/>
<name>E2AXB9_CAMFO</name>
<dbReference type="EMBL" id="GL443548">
    <property type="protein sequence ID" value="EFN61899.1"/>
    <property type="molecule type" value="Genomic_DNA"/>
</dbReference>
<reference evidence="3 4" key="1">
    <citation type="journal article" date="2010" name="Science">
        <title>Genomic comparison of the ants Camponotus floridanus and Harpegnathos saltator.</title>
        <authorList>
            <person name="Bonasio R."/>
            <person name="Zhang G."/>
            <person name="Ye C."/>
            <person name="Mutti N.S."/>
            <person name="Fang X."/>
            <person name="Qin N."/>
            <person name="Donahue G."/>
            <person name="Yang P."/>
            <person name="Li Q."/>
            <person name="Li C."/>
            <person name="Zhang P."/>
            <person name="Huang Z."/>
            <person name="Berger S.L."/>
            <person name="Reinberg D."/>
            <person name="Wang J."/>
            <person name="Liebig J."/>
        </authorList>
    </citation>
    <scope>NUCLEOTIDE SEQUENCE [LARGE SCALE GENOMIC DNA]</scope>
    <source>
        <strain evidence="4">C129</strain>
    </source>
</reference>
<organism evidence="4">
    <name type="scientific">Camponotus floridanus</name>
    <name type="common">Florida carpenter ant</name>
    <dbReference type="NCBI Taxonomy" id="104421"/>
    <lineage>
        <taxon>Eukaryota</taxon>
        <taxon>Metazoa</taxon>
        <taxon>Ecdysozoa</taxon>
        <taxon>Arthropoda</taxon>
        <taxon>Hexapoda</taxon>
        <taxon>Insecta</taxon>
        <taxon>Pterygota</taxon>
        <taxon>Neoptera</taxon>
        <taxon>Endopterygota</taxon>
        <taxon>Hymenoptera</taxon>
        <taxon>Apocrita</taxon>
        <taxon>Aculeata</taxon>
        <taxon>Formicoidea</taxon>
        <taxon>Formicidae</taxon>
        <taxon>Formicinae</taxon>
        <taxon>Camponotus</taxon>
    </lineage>
</organism>